<evidence type="ECO:0000313" key="6">
    <source>
        <dbReference type="EMBL" id="MDZ5456751.1"/>
    </source>
</evidence>
<dbReference type="Pfam" id="PF03466">
    <property type="entry name" value="LysR_substrate"/>
    <property type="match status" value="1"/>
</dbReference>
<dbReference type="Gene3D" id="3.40.190.10">
    <property type="entry name" value="Periplasmic binding protein-like II"/>
    <property type="match status" value="2"/>
</dbReference>
<gene>
    <name evidence="6" type="ORF">SM757_09200</name>
</gene>
<evidence type="ECO:0000313" key="7">
    <source>
        <dbReference type="Proteomes" id="UP001293718"/>
    </source>
</evidence>
<name>A0ABU5ICB3_9BURK</name>
<comment type="similarity">
    <text evidence="1">Belongs to the LysR transcriptional regulatory family.</text>
</comment>
<dbReference type="RefSeq" id="WP_322465192.1">
    <property type="nucleotide sequence ID" value="NZ_JAXOJX010000011.1"/>
</dbReference>
<dbReference type="Proteomes" id="UP001293718">
    <property type="component" value="Unassembled WGS sequence"/>
</dbReference>
<keyword evidence="2" id="KW-0805">Transcription regulation</keyword>
<keyword evidence="3" id="KW-0238">DNA-binding</keyword>
<comment type="caution">
    <text evidence="6">The sequence shown here is derived from an EMBL/GenBank/DDBJ whole genome shotgun (WGS) entry which is preliminary data.</text>
</comment>
<dbReference type="PANTHER" id="PTHR30346:SF17">
    <property type="entry name" value="LYSR FAMILY TRANSCRIPTIONAL REGULATOR"/>
    <property type="match status" value="1"/>
</dbReference>
<feature type="domain" description="HTH lysR-type" evidence="5">
    <location>
        <begin position="1"/>
        <end position="58"/>
    </location>
</feature>
<protein>
    <submittedName>
        <fullName evidence="6">LysR substrate-binding domain-containing protein</fullName>
    </submittedName>
</protein>
<organism evidence="6 7">
    <name type="scientific">Azohydromonas lata</name>
    <dbReference type="NCBI Taxonomy" id="45677"/>
    <lineage>
        <taxon>Bacteria</taxon>
        <taxon>Pseudomonadati</taxon>
        <taxon>Pseudomonadota</taxon>
        <taxon>Betaproteobacteria</taxon>
        <taxon>Burkholderiales</taxon>
        <taxon>Sphaerotilaceae</taxon>
        <taxon>Azohydromonas</taxon>
    </lineage>
</organism>
<keyword evidence="4" id="KW-0804">Transcription</keyword>
<dbReference type="SUPFAM" id="SSF53850">
    <property type="entry name" value="Periplasmic binding protein-like II"/>
    <property type="match status" value="1"/>
</dbReference>
<dbReference type="PRINTS" id="PR00039">
    <property type="entry name" value="HTHLYSR"/>
</dbReference>
<dbReference type="PROSITE" id="PS50931">
    <property type="entry name" value="HTH_LYSR"/>
    <property type="match status" value="1"/>
</dbReference>
<dbReference type="InterPro" id="IPR036388">
    <property type="entry name" value="WH-like_DNA-bd_sf"/>
</dbReference>
<evidence type="ECO:0000256" key="2">
    <source>
        <dbReference type="ARBA" id="ARBA00023015"/>
    </source>
</evidence>
<keyword evidence="7" id="KW-1185">Reference proteome</keyword>
<proteinExistence type="inferred from homology"/>
<dbReference type="Gene3D" id="1.10.10.10">
    <property type="entry name" value="Winged helix-like DNA-binding domain superfamily/Winged helix DNA-binding domain"/>
    <property type="match status" value="1"/>
</dbReference>
<dbReference type="PANTHER" id="PTHR30346">
    <property type="entry name" value="TRANSCRIPTIONAL DUAL REGULATOR HCAR-RELATED"/>
    <property type="match status" value="1"/>
</dbReference>
<evidence type="ECO:0000256" key="1">
    <source>
        <dbReference type="ARBA" id="ARBA00009437"/>
    </source>
</evidence>
<evidence type="ECO:0000256" key="3">
    <source>
        <dbReference type="ARBA" id="ARBA00023125"/>
    </source>
</evidence>
<accession>A0ABU5ICB3</accession>
<reference evidence="6 7" key="1">
    <citation type="submission" date="2023-11" db="EMBL/GenBank/DDBJ databases">
        <title>Draft genome of Azohydromonas lata strain H1 (DSM1123), a polyhydroxyalkanoate producer.</title>
        <authorList>
            <person name="Traversa D."/>
            <person name="D'Addabbo P."/>
            <person name="Pazzani C."/>
            <person name="Manzari C."/>
            <person name="Chiara M."/>
            <person name="Scrascia M."/>
        </authorList>
    </citation>
    <scope>NUCLEOTIDE SEQUENCE [LARGE SCALE GENOMIC DNA]</scope>
    <source>
        <strain evidence="6 7">H1</strain>
    </source>
</reference>
<sequence length="310" mass="34196">MDLRQLKYFVTVAEELSFIRAAERLHMSQPPLSQQIKSLEEELGVELLYRTRREVKLTDAGRVFLCESRDLLERAQAVAHRMRQAAYGEQAVLRVGMATSALFHVLPRLREQLCQRLPGVTLAVSDMNTDEQVRSLVVDKLDLGFIHARPDVRGLARLNVLDDSFALVLPADHPLAGRPGLQLRDVESEPVVAFSREHAPALFDALIASCQHEGFSPRIAHVARHPASVLHMVRQGLGVSIVPRGYADDGLPGLAFHHLPATAGRLRIDAIWRGANPSPALRRVVDEVLREMGHGGSGDAMHDGGVQQDA</sequence>
<evidence type="ECO:0000256" key="4">
    <source>
        <dbReference type="ARBA" id="ARBA00023163"/>
    </source>
</evidence>
<dbReference type="Pfam" id="PF00126">
    <property type="entry name" value="HTH_1"/>
    <property type="match status" value="1"/>
</dbReference>
<evidence type="ECO:0000259" key="5">
    <source>
        <dbReference type="PROSITE" id="PS50931"/>
    </source>
</evidence>
<dbReference type="EMBL" id="JAXOJX010000011">
    <property type="protein sequence ID" value="MDZ5456751.1"/>
    <property type="molecule type" value="Genomic_DNA"/>
</dbReference>
<dbReference type="InterPro" id="IPR005119">
    <property type="entry name" value="LysR_subst-bd"/>
</dbReference>
<dbReference type="SUPFAM" id="SSF46785">
    <property type="entry name" value="Winged helix' DNA-binding domain"/>
    <property type="match status" value="1"/>
</dbReference>
<dbReference type="InterPro" id="IPR036390">
    <property type="entry name" value="WH_DNA-bd_sf"/>
</dbReference>
<dbReference type="InterPro" id="IPR000847">
    <property type="entry name" value="LysR_HTH_N"/>
</dbReference>